<keyword evidence="1" id="KW-0732">Signal</keyword>
<dbReference type="EMBL" id="MSFL01000041">
    <property type="protein sequence ID" value="PWY67144.1"/>
    <property type="molecule type" value="Genomic_DNA"/>
</dbReference>
<feature type="chain" id="PRO_5016347680" description="Secreted protein" evidence="1">
    <location>
        <begin position="43"/>
        <end position="130"/>
    </location>
</feature>
<dbReference type="VEuPathDB" id="FungiDB:BO70DRAFT_169654"/>
<evidence type="ECO:0000256" key="1">
    <source>
        <dbReference type="SAM" id="SignalP"/>
    </source>
</evidence>
<name>A0A317UYK3_9EURO</name>
<dbReference type="AlphaFoldDB" id="A0A317UYK3"/>
<comment type="caution">
    <text evidence="2">The sequence shown here is derived from an EMBL/GenBank/DDBJ whole genome shotgun (WGS) entry which is preliminary data.</text>
</comment>
<dbReference type="Proteomes" id="UP000247233">
    <property type="component" value="Unassembled WGS sequence"/>
</dbReference>
<protein>
    <recommendedName>
        <fullName evidence="4">Secreted protein</fullName>
    </recommendedName>
</protein>
<keyword evidence="3" id="KW-1185">Reference proteome</keyword>
<dbReference type="RefSeq" id="XP_025394932.1">
    <property type="nucleotide sequence ID" value="XM_025538356.1"/>
</dbReference>
<proteinExistence type="predicted"/>
<sequence length="130" mass="14412">MLRVRGIGGLGNHGVRGVMAMHICYVKRLLMILLLLLQAVNRLPPRPGSGHCRWIGIYMYLYHRSLYLPTYLPTYLPSARARKSVLFPSFPVHRSPPASCRDPDPPAGIHSSTSCSLAVLGSKLSACRCR</sequence>
<dbReference type="GeneID" id="37060593"/>
<evidence type="ECO:0000313" key="2">
    <source>
        <dbReference type="EMBL" id="PWY67144.1"/>
    </source>
</evidence>
<accession>A0A317UYK3</accession>
<reference evidence="2 3" key="1">
    <citation type="submission" date="2016-12" db="EMBL/GenBank/DDBJ databases">
        <title>The genomes of Aspergillus section Nigri reveals drivers in fungal speciation.</title>
        <authorList>
            <consortium name="DOE Joint Genome Institute"/>
            <person name="Vesth T.C."/>
            <person name="Nybo J."/>
            <person name="Theobald S."/>
            <person name="Brandl J."/>
            <person name="Frisvad J.C."/>
            <person name="Nielsen K.F."/>
            <person name="Lyhne E.K."/>
            <person name="Kogle M.E."/>
            <person name="Kuo A."/>
            <person name="Riley R."/>
            <person name="Clum A."/>
            <person name="Nolan M."/>
            <person name="Lipzen A."/>
            <person name="Salamov A."/>
            <person name="Henrissat B."/>
            <person name="Wiebenga A."/>
            <person name="De Vries R.P."/>
            <person name="Grigoriev I.V."/>
            <person name="Mortensen U.H."/>
            <person name="Andersen M.R."/>
            <person name="Baker S.E."/>
        </authorList>
    </citation>
    <scope>NUCLEOTIDE SEQUENCE [LARGE SCALE GENOMIC DNA]</scope>
    <source>
        <strain evidence="2 3">CBS 117.55</strain>
    </source>
</reference>
<organism evidence="2 3">
    <name type="scientific">Aspergillus heteromorphus CBS 117.55</name>
    <dbReference type="NCBI Taxonomy" id="1448321"/>
    <lineage>
        <taxon>Eukaryota</taxon>
        <taxon>Fungi</taxon>
        <taxon>Dikarya</taxon>
        <taxon>Ascomycota</taxon>
        <taxon>Pezizomycotina</taxon>
        <taxon>Eurotiomycetes</taxon>
        <taxon>Eurotiomycetidae</taxon>
        <taxon>Eurotiales</taxon>
        <taxon>Aspergillaceae</taxon>
        <taxon>Aspergillus</taxon>
        <taxon>Aspergillus subgen. Circumdati</taxon>
    </lineage>
</organism>
<evidence type="ECO:0008006" key="4">
    <source>
        <dbReference type="Google" id="ProtNLM"/>
    </source>
</evidence>
<feature type="signal peptide" evidence="1">
    <location>
        <begin position="1"/>
        <end position="42"/>
    </location>
</feature>
<gene>
    <name evidence="2" type="ORF">BO70DRAFT_169654</name>
</gene>
<evidence type="ECO:0000313" key="3">
    <source>
        <dbReference type="Proteomes" id="UP000247233"/>
    </source>
</evidence>